<dbReference type="Proteomes" id="UP001321486">
    <property type="component" value="Chromosome"/>
</dbReference>
<feature type="domain" description="Transcriptional regulator LacI/GalR-like sensor" evidence="4">
    <location>
        <begin position="2"/>
        <end position="86"/>
    </location>
</feature>
<accession>A0ABM8GHS3</accession>
<evidence type="ECO:0000256" key="3">
    <source>
        <dbReference type="ARBA" id="ARBA00023163"/>
    </source>
</evidence>
<name>A0ABM8GHS3_9MICO</name>
<dbReference type="SUPFAM" id="SSF53822">
    <property type="entry name" value="Periplasmic binding protein-like I"/>
    <property type="match status" value="1"/>
</dbReference>
<keyword evidence="2" id="KW-0238">DNA-binding</keyword>
<evidence type="ECO:0000259" key="4">
    <source>
        <dbReference type="Pfam" id="PF13377"/>
    </source>
</evidence>
<gene>
    <name evidence="5" type="ORF">GCM10025867_01600</name>
</gene>
<evidence type="ECO:0000256" key="2">
    <source>
        <dbReference type="ARBA" id="ARBA00023125"/>
    </source>
</evidence>
<organism evidence="5 6">
    <name type="scientific">Frondihabitans sucicola</name>
    <dbReference type="NCBI Taxonomy" id="1268041"/>
    <lineage>
        <taxon>Bacteria</taxon>
        <taxon>Bacillati</taxon>
        <taxon>Actinomycetota</taxon>
        <taxon>Actinomycetes</taxon>
        <taxon>Micrococcales</taxon>
        <taxon>Microbacteriaceae</taxon>
        <taxon>Frondihabitans</taxon>
    </lineage>
</organism>
<dbReference type="InterPro" id="IPR028082">
    <property type="entry name" value="Peripla_BP_I"/>
</dbReference>
<evidence type="ECO:0000256" key="1">
    <source>
        <dbReference type="ARBA" id="ARBA00023015"/>
    </source>
</evidence>
<dbReference type="PANTHER" id="PTHR30146">
    <property type="entry name" value="LACI-RELATED TRANSCRIPTIONAL REPRESSOR"/>
    <property type="match status" value="1"/>
</dbReference>
<protein>
    <recommendedName>
        <fullName evidence="4">Transcriptional regulator LacI/GalR-like sensor domain-containing protein</fullName>
    </recommendedName>
</protein>
<dbReference type="EMBL" id="AP027732">
    <property type="protein sequence ID" value="BDZ47919.1"/>
    <property type="molecule type" value="Genomic_DNA"/>
</dbReference>
<evidence type="ECO:0000313" key="6">
    <source>
        <dbReference type="Proteomes" id="UP001321486"/>
    </source>
</evidence>
<dbReference type="InterPro" id="IPR046335">
    <property type="entry name" value="LacI/GalR-like_sensor"/>
</dbReference>
<dbReference type="PANTHER" id="PTHR30146:SF153">
    <property type="entry name" value="LACTOSE OPERON REPRESSOR"/>
    <property type="match status" value="1"/>
</dbReference>
<sequence>MFVASDRTAVGVLRAFHEQALRVPDDVAVASFDGSWEGQYTWPSLTTVRQPIQAMASAAVDRLLNWRGETPHHETFSGDLVVRESCGPHDSSVHSTNQK</sequence>
<keyword evidence="6" id="KW-1185">Reference proteome</keyword>
<dbReference type="Pfam" id="PF13377">
    <property type="entry name" value="Peripla_BP_3"/>
    <property type="match status" value="1"/>
</dbReference>
<evidence type="ECO:0000313" key="5">
    <source>
        <dbReference type="EMBL" id="BDZ47919.1"/>
    </source>
</evidence>
<dbReference type="Gene3D" id="3.40.50.2300">
    <property type="match status" value="1"/>
</dbReference>
<keyword evidence="1" id="KW-0805">Transcription regulation</keyword>
<reference evidence="6" key="1">
    <citation type="journal article" date="2019" name="Int. J. Syst. Evol. Microbiol.">
        <title>The Global Catalogue of Microorganisms (GCM) 10K type strain sequencing project: providing services to taxonomists for standard genome sequencing and annotation.</title>
        <authorList>
            <consortium name="The Broad Institute Genomics Platform"/>
            <consortium name="The Broad Institute Genome Sequencing Center for Infectious Disease"/>
            <person name="Wu L."/>
            <person name="Ma J."/>
        </authorList>
    </citation>
    <scope>NUCLEOTIDE SEQUENCE [LARGE SCALE GENOMIC DNA]</scope>
    <source>
        <strain evidence="6">NBRC 108728</strain>
    </source>
</reference>
<proteinExistence type="predicted"/>
<keyword evidence="3" id="KW-0804">Transcription</keyword>